<dbReference type="KEGG" id="aer:AERYTH_03665"/>
<proteinExistence type="predicted"/>
<feature type="compositionally biased region" description="Low complexity" evidence="1">
    <location>
        <begin position="107"/>
        <end position="121"/>
    </location>
</feature>
<dbReference type="Proteomes" id="UP000067689">
    <property type="component" value="Chromosome"/>
</dbReference>
<evidence type="ECO:0000313" key="3">
    <source>
        <dbReference type="Proteomes" id="UP000067689"/>
    </source>
</evidence>
<gene>
    <name evidence="2" type="ORF">AERYTH_03665</name>
</gene>
<feature type="region of interest" description="Disordered" evidence="1">
    <location>
        <begin position="91"/>
        <end position="133"/>
    </location>
</feature>
<protein>
    <submittedName>
        <fullName evidence="2">Uncharacterized protein</fullName>
    </submittedName>
</protein>
<organism evidence="2 3">
    <name type="scientific">Aeromicrobium erythreum</name>
    <dbReference type="NCBI Taxonomy" id="2041"/>
    <lineage>
        <taxon>Bacteria</taxon>
        <taxon>Bacillati</taxon>
        <taxon>Actinomycetota</taxon>
        <taxon>Actinomycetes</taxon>
        <taxon>Propionibacteriales</taxon>
        <taxon>Nocardioidaceae</taxon>
        <taxon>Aeromicrobium</taxon>
    </lineage>
</organism>
<accession>A0A0U4B7M2</accession>
<feature type="region of interest" description="Disordered" evidence="1">
    <location>
        <begin position="23"/>
        <end position="59"/>
    </location>
</feature>
<dbReference type="EMBL" id="CP011502">
    <property type="protein sequence ID" value="ALX03860.1"/>
    <property type="molecule type" value="Genomic_DNA"/>
</dbReference>
<dbReference type="AlphaFoldDB" id="A0A0U4B7M2"/>
<dbReference type="PROSITE" id="PS51257">
    <property type="entry name" value="PROKAR_LIPOPROTEIN"/>
    <property type="match status" value="1"/>
</dbReference>
<keyword evidence="3" id="KW-1185">Reference proteome</keyword>
<dbReference type="PATRIC" id="fig|2041.4.peg.765"/>
<dbReference type="RefSeq" id="WP_067854780.1">
    <property type="nucleotide sequence ID" value="NZ_CP011502.1"/>
</dbReference>
<feature type="compositionally biased region" description="Low complexity" evidence="1">
    <location>
        <begin position="30"/>
        <end position="43"/>
    </location>
</feature>
<name>A0A0U4B7M2_9ACTN</name>
<feature type="region of interest" description="Disordered" evidence="1">
    <location>
        <begin position="238"/>
        <end position="270"/>
    </location>
</feature>
<reference evidence="2 3" key="1">
    <citation type="journal article" date="1991" name="Int. J. Syst. Bacteriol.">
        <title>Description of the erythromycin-producing bacterium Arthrobacter sp. strain NRRL B-3381 as Aeromicrobium erythreum gen. nov., sp. nov.</title>
        <authorList>
            <person name="Miller E.S."/>
            <person name="Woese C.R."/>
            <person name="Brenner S."/>
        </authorList>
    </citation>
    <scope>NUCLEOTIDE SEQUENCE [LARGE SCALE GENOMIC DNA]</scope>
    <source>
        <strain evidence="2 3">AR18</strain>
    </source>
</reference>
<evidence type="ECO:0000313" key="2">
    <source>
        <dbReference type="EMBL" id="ALX03860.1"/>
    </source>
</evidence>
<dbReference type="OrthoDB" id="3742305at2"/>
<evidence type="ECO:0000256" key="1">
    <source>
        <dbReference type="SAM" id="MobiDB-lite"/>
    </source>
</evidence>
<sequence length="373" mass="39603">MRRIATPLLLVGVLALGACETRTQADPRPSAGASSSAAGASDADVTEHESGPQSPIIYGLEVPSGATQLGPLVRYRSAALIEAFQPELDAAKAAQQSGEEDGELPEGVEPTPTETTTPATRPSDDTFSLIDDAPRPDVTISLLRVDGSPTQVLRRLIAQVNAVIPDAKLDEDDLSTYCQSQDRRITGCTVDAEGKTADQRDIRITITADPGDVTTRTGYPAAQKRPVMTVRAQYVGDPRSGQLEPRASTAQVPRDVEGKDTSGLIWPSMDVSAPRDSPLLDGKWRVPATGTLLLSGERPRFAAVVADRVREADAIAEDFASSIGTPTKDVVEDLNEISTTYTARGKDGGVARATFVLSARGSYAMLFYTPPRS</sequence>